<organism evidence="3 4">
    <name type="scientific">Paenibacillus favisporus</name>
    <dbReference type="NCBI Taxonomy" id="221028"/>
    <lineage>
        <taxon>Bacteria</taxon>
        <taxon>Bacillati</taxon>
        <taxon>Bacillota</taxon>
        <taxon>Bacilli</taxon>
        <taxon>Bacillales</taxon>
        <taxon>Paenibacillaceae</taxon>
        <taxon>Paenibacillus</taxon>
    </lineage>
</organism>
<comment type="caution">
    <text evidence="3">The sequence shown here is derived from an EMBL/GenBank/DDBJ whole genome shotgun (WGS) entry which is preliminary data.</text>
</comment>
<dbReference type="PANTHER" id="PTHR43228">
    <property type="entry name" value="TWO-COMPONENT RESPONSE REGULATOR"/>
    <property type="match status" value="1"/>
</dbReference>
<evidence type="ECO:0000313" key="4">
    <source>
        <dbReference type="Proteomes" id="UP001549098"/>
    </source>
</evidence>
<dbReference type="SMART" id="SM00448">
    <property type="entry name" value="REC"/>
    <property type="match status" value="1"/>
</dbReference>
<dbReference type="PANTHER" id="PTHR43228:SF1">
    <property type="entry name" value="TWO-COMPONENT RESPONSE REGULATOR ARR22"/>
    <property type="match status" value="1"/>
</dbReference>
<dbReference type="Gene3D" id="3.40.50.2300">
    <property type="match status" value="1"/>
</dbReference>
<dbReference type="InterPro" id="IPR011006">
    <property type="entry name" value="CheY-like_superfamily"/>
</dbReference>
<name>A0ABV2F1R5_9BACL</name>
<evidence type="ECO:0000256" key="1">
    <source>
        <dbReference type="PROSITE-ProRule" id="PRU00169"/>
    </source>
</evidence>
<reference evidence="3 4" key="1">
    <citation type="submission" date="2024-06" db="EMBL/GenBank/DDBJ databases">
        <title>Genomic Encyclopedia of Type Strains, Phase IV (KMG-IV): sequencing the most valuable type-strain genomes for metagenomic binning, comparative biology and taxonomic classification.</title>
        <authorList>
            <person name="Goeker M."/>
        </authorList>
    </citation>
    <scope>NUCLEOTIDE SEQUENCE [LARGE SCALE GENOMIC DNA]</scope>
    <source>
        <strain evidence="3 4">DSM 17253</strain>
    </source>
</reference>
<feature type="domain" description="Response regulatory" evidence="2">
    <location>
        <begin position="2"/>
        <end position="113"/>
    </location>
</feature>
<keyword evidence="1" id="KW-0597">Phosphoprotein</keyword>
<evidence type="ECO:0000259" key="2">
    <source>
        <dbReference type="PROSITE" id="PS50110"/>
    </source>
</evidence>
<dbReference type="SUPFAM" id="SSF52172">
    <property type="entry name" value="CheY-like"/>
    <property type="match status" value="1"/>
</dbReference>
<dbReference type="RefSeq" id="WP_354496737.1">
    <property type="nucleotide sequence ID" value="NZ_JBEPLV010000002.1"/>
</dbReference>
<dbReference type="InterPro" id="IPR001789">
    <property type="entry name" value="Sig_transdc_resp-reg_receiver"/>
</dbReference>
<proteinExistence type="predicted"/>
<protein>
    <submittedName>
        <fullName evidence="3">CheY-like chemotaxis protein</fullName>
    </submittedName>
</protein>
<feature type="modified residue" description="4-aspartylphosphate" evidence="1">
    <location>
        <position position="51"/>
    </location>
</feature>
<dbReference type="PROSITE" id="PS50110">
    <property type="entry name" value="RESPONSE_REGULATORY"/>
    <property type="match status" value="1"/>
</dbReference>
<gene>
    <name evidence="3" type="ORF">ABID47_002291</name>
</gene>
<dbReference type="Pfam" id="PF00072">
    <property type="entry name" value="Response_reg"/>
    <property type="match status" value="1"/>
</dbReference>
<evidence type="ECO:0000313" key="3">
    <source>
        <dbReference type="EMBL" id="MET3545680.1"/>
    </source>
</evidence>
<dbReference type="EMBL" id="JBEPLV010000002">
    <property type="protein sequence ID" value="MET3545680.1"/>
    <property type="molecule type" value="Genomic_DNA"/>
</dbReference>
<keyword evidence="4" id="KW-1185">Reference proteome</keyword>
<dbReference type="Proteomes" id="UP001549098">
    <property type="component" value="Unassembled WGS sequence"/>
</dbReference>
<dbReference type="CDD" id="cd17546">
    <property type="entry name" value="REC_hyHK_CKI1_RcsC-like"/>
    <property type="match status" value="1"/>
</dbReference>
<accession>A0ABV2F1R5</accession>
<dbReference type="InterPro" id="IPR052048">
    <property type="entry name" value="ST_Response_Regulator"/>
</dbReference>
<sequence>MNVLVVDDYEVNRIVLVLILQKLGYSADTATNGLEAVAATRSKSYQLIFMDIYMPFMGGISAAEEIVSSLVNPPHIIAVATDPSAKTRCQGFAGFIEKPISFNRIKQCIDSLNL</sequence>